<dbReference type="Gene3D" id="3.50.30.30">
    <property type="match status" value="1"/>
</dbReference>
<evidence type="ECO:0000256" key="4">
    <source>
        <dbReference type="ARBA" id="ARBA00004613"/>
    </source>
</evidence>
<keyword evidence="9" id="KW-0479">Metal-binding</keyword>
<dbReference type="EMBL" id="JBHRXV010000011">
    <property type="protein sequence ID" value="MFC3714182.1"/>
    <property type="molecule type" value="Genomic_DNA"/>
</dbReference>
<evidence type="ECO:0000256" key="7">
    <source>
        <dbReference type="ARBA" id="ARBA00022645"/>
    </source>
</evidence>
<keyword evidence="11" id="KW-0378">Hydrolase</keyword>
<dbReference type="InterPro" id="IPR039866">
    <property type="entry name" value="CPQ"/>
</dbReference>
<evidence type="ECO:0000256" key="11">
    <source>
        <dbReference type="ARBA" id="ARBA00022801"/>
    </source>
</evidence>
<dbReference type="RefSeq" id="WP_380863371.1">
    <property type="nucleotide sequence ID" value="NZ_JBHRXV010000011.1"/>
</dbReference>
<evidence type="ECO:0000256" key="15">
    <source>
        <dbReference type="ARBA" id="ARBA00023049"/>
    </source>
</evidence>
<evidence type="ECO:0000256" key="9">
    <source>
        <dbReference type="ARBA" id="ARBA00022723"/>
    </source>
</evidence>
<reference evidence="24" key="1">
    <citation type="journal article" date="2019" name="Int. J. Syst. Evol. Microbiol.">
        <title>The Global Catalogue of Microorganisms (GCM) 10K type strain sequencing project: providing services to taxonomists for standard genome sequencing and annotation.</title>
        <authorList>
            <consortium name="The Broad Institute Genomics Platform"/>
            <consortium name="The Broad Institute Genome Sequencing Center for Infectious Disease"/>
            <person name="Wu L."/>
            <person name="Ma J."/>
        </authorList>
    </citation>
    <scope>NUCLEOTIDE SEQUENCE [LARGE SCALE GENOMIC DNA]</scope>
    <source>
        <strain evidence="24">KCTC 42644</strain>
    </source>
</reference>
<keyword evidence="10 21" id="KW-0732">Signal</keyword>
<dbReference type="PANTHER" id="PTHR12053:SF3">
    <property type="entry name" value="CARBOXYPEPTIDASE Q"/>
    <property type="match status" value="1"/>
</dbReference>
<dbReference type="Pfam" id="PF04389">
    <property type="entry name" value="Peptidase_M28"/>
    <property type="match status" value="1"/>
</dbReference>
<dbReference type="PANTHER" id="PTHR12053">
    <property type="entry name" value="PROTEASE FAMILY M28 PLASMA GLUTAMATE CARBOXYPEPTIDASE-RELATED"/>
    <property type="match status" value="1"/>
</dbReference>
<evidence type="ECO:0000256" key="10">
    <source>
        <dbReference type="ARBA" id="ARBA00022729"/>
    </source>
</evidence>
<evidence type="ECO:0000256" key="18">
    <source>
        <dbReference type="ARBA" id="ARBA00023228"/>
    </source>
</evidence>
<evidence type="ECO:0000256" key="6">
    <source>
        <dbReference type="ARBA" id="ARBA00022525"/>
    </source>
</evidence>
<evidence type="ECO:0000256" key="19">
    <source>
        <dbReference type="ARBA" id="ARBA00025833"/>
    </source>
</evidence>
<evidence type="ECO:0000256" key="17">
    <source>
        <dbReference type="ARBA" id="ARBA00023180"/>
    </source>
</evidence>
<evidence type="ECO:0000256" key="1">
    <source>
        <dbReference type="ARBA" id="ARBA00004240"/>
    </source>
</evidence>
<keyword evidence="16" id="KW-0865">Zymogen</keyword>
<evidence type="ECO:0000256" key="5">
    <source>
        <dbReference type="ARBA" id="ARBA00014116"/>
    </source>
</evidence>
<evidence type="ECO:0000256" key="13">
    <source>
        <dbReference type="ARBA" id="ARBA00022833"/>
    </source>
</evidence>
<evidence type="ECO:0000256" key="16">
    <source>
        <dbReference type="ARBA" id="ARBA00023145"/>
    </source>
</evidence>
<dbReference type="Proteomes" id="UP001595615">
    <property type="component" value="Unassembled WGS sequence"/>
</dbReference>
<proteinExistence type="predicted"/>
<comment type="caution">
    <text evidence="23">The sequence shown here is derived from an EMBL/GenBank/DDBJ whole genome shotgun (WGS) entry which is preliminary data.</text>
</comment>
<dbReference type="InterPro" id="IPR007484">
    <property type="entry name" value="Peptidase_M28"/>
</dbReference>
<accession>A0ABV7XFX2</accession>
<dbReference type="SUPFAM" id="SSF53187">
    <property type="entry name" value="Zn-dependent exopeptidases"/>
    <property type="match status" value="1"/>
</dbReference>
<keyword evidence="14" id="KW-0333">Golgi apparatus</keyword>
<keyword evidence="8" id="KW-0645">Protease</keyword>
<evidence type="ECO:0000256" key="12">
    <source>
        <dbReference type="ARBA" id="ARBA00022824"/>
    </source>
</evidence>
<evidence type="ECO:0000256" key="21">
    <source>
        <dbReference type="SAM" id="SignalP"/>
    </source>
</evidence>
<sequence length="461" mass="48208">MRRIAALPLIALALIGAKADDGTATAAKLRDAALEKNVAWELVESLTTEVGPRLAGTPKEAQARAWGAAKLKALGFQNVRIETYDMPTWVRGEEEAWVLGEHSQPLAVTALGRSGATPAAGIEAEIVHFANVEALEAAPAGSLTGKIAFVTHAMARTQDGSSYGYFGVVRRSAPSIAATKGAVATLIRSMGTDMHRNPHTGGTNWAAGQTPIPAGALSLPDSDQLERLLKRGKPVRLKLVMTPRFIGNQQSGNVVGEIVGREAPDEVVIIGGHLDSWDLGTGAIDDGAGIAITTAAAKVIMDGKQRPRRTIRVVMWGAEEVGLLGAAAYAKANSGDKIVAAAESDFGAGKVWKFGYRVAEGAKPLMATIAKVLAPLGISHDTANTNRGGPDVQPLATLGVPTLAPEQDGSDYFDLHHTPDDTLDKIDPKALDQNVATYVAMTWLVANSDVQLGPVAAGPAR</sequence>
<feature type="chain" id="PRO_5045495288" description="Carboxypeptidase Q" evidence="21">
    <location>
        <begin position="20"/>
        <end position="461"/>
    </location>
</feature>
<evidence type="ECO:0000256" key="3">
    <source>
        <dbReference type="ARBA" id="ARBA00004555"/>
    </source>
</evidence>
<organism evidence="23 24">
    <name type="scientific">Sphingoaurantiacus capsulatus</name>
    <dbReference type="NCBI Taxonomy" id="1771310"/>
    <lineage>
        <taxon>Bacteria</taxon>
        <taxon>Pseudomonadati</taxon>
        <taxon>Pseudomonadota</taxon>
        <taxon>Alphaproteobacteria</taxon>
        <taxon>Sphingomonadales</taxon>
        <taxon>Sphingosinicellaceae</taxon>
        <taxon>Sphingoaurantiacus</taxon>
    </lineage>
</organism>
<comment type="subunit">
    <text evidence="19">Homodimer. The monomeric form is inactive while the homodimer is active.</text>
</comment>
<evidence type="ECO:0000313" key="24">
    <source>
        <dbReference type="Proteomes" id="UP001595615"/>
    </source>
</evidence>
<keyword evidence="6" id="KW-0964">Secreted</keyword>
<protein>
    <recommendedName>
        <fullName evidence="5">Carboxypeptidase Q</fullName>
    </recommendedName>
    <alternativeName>
        <fullName evidence="20">Plasma glutamate carboxypeptidase</fullName>
    </alternativeName>
</protein>
<feature type="domain" description="Peptidase M28" evidence="22">
    <location>
        <begin position="253"/>
        <end position="438"/>
    </location>
</feature>
<keyword evidence="13" id="KW-0862">Zinc</keyword>
<keyword evidence="24" id="KW-1185">Reference proteome</keyword>
<gene>
    <name evidence="23" type="ORF">ACFOMD_16545</name>
</gene>
<evidence type="ECO:0000259" key="22">
    <source>
        <dbReference type="Pfam" id="PF04389"/>
    </source>
</evidence>
<evidence type="ECO:0000256" key="8">
    <source>
        <dbReference type="ARBA" id="ARBA00022670"/>
    </source>
</evidence>
<evidence type="ECO:0000313" key="23">
    <source>
        <dbReference type="EMBL" id="MFC3714182.1"/>
    </source>
</evidence>
<keyword evidence="7" id="KW-0121">Carboxypeptidase</keyword>
<keyword evidence="12" id="KW-0256">Endoplasmic reticulum</keyword>
<evidence type="ECO:0000256" key="14">
    <source>
        <dbReference type="ARBA" id="ARBA00023034"/>
    </source>
</evidence>
<evidence type="ECO:0000256" key="2">
    <source>
        <dbReference type="ARBA" id="ARBA00004371"/>
    </source>
</evidence>
<keyword evidence="18" id="KW-0458">Lysosome</keyword>
<dbReference type="Gene3D" id="3.40.630.10">
    <property type="entry name" value="Zn peptidases"/>
    <property type="match status" value="1"/>
</dbReference>
<name>A0ABV7XFX2_9SPHN</name>
<feature type="signal peptide" evidence="21">
    <location>
        <begin position="1"/>
        <end position="19"/>
    </location>
</feature>
<evidence type="ECO:0000256" key="20">
    <source>
        <dbReference type="ARBA" id="ARBA00033328"/>
    </source>
</evidence>
<keyword evidence="15" id="KW-0482">Metalloprotease</keyword>
<keyword evidence="17" id="KW-0325">Glycoprotein</keyword>
<comment type="subcellular location">
    <subcellularLocation>
        <location evidence="1">Endoplasmic reticulum</location>
    </subcellularLocation>
    <subcellularLocation>
        <location evidence="3">Golgi apparatus</location>
    </subcellularLocation>
    <subcellularLocation>
        <location evidence="2">Lysosome</location>
    </subcellularLocation>
    <subcellularLocation>
        <location evidence="4">Secreted</location>
    </subcellularLocation>
</comment>